<name>A0A6P3X293_DINQU</name>
<keyword evidence="6 15" id="KW-0862">Zinc</keyword>
<dbReference type="Gene3D" id="3.40.50.1220">
    <property type="entry name" value="TPP-binding domain"/>
    <property type="match status" value="1"/>
</dbReference>
<dbReference type="GO" id="GO:0005634">
    <property type="term" value="C:nucleus"/>
    <property type="evidence" value="ECO:0007669"/>
    <property type="project" value="TreeGrafter"/>
</dbReference>
<dbReference type="PANTHER" id="PTHR11085:SF1">
    <property type="entry name" value="NAD-DEPENDENT PROTEIN DEACETYLASE SIRTUIN-7"/>
    <property type="match status" value="1"/>
</dbReference>
<dbReference type="SUPFAM" id="SSF52467">
    <property type="entry name" value="DHS-like NAD/FAD-binding domain"/>
    <property type="match status" value="1"/>
</dbReference>
<evidence type="ECO:0000256" key="3">
    <source>
        <dbReference type="ARBA" id="ARBA00022553"/>
    </source>
</evidence>
<proteinExistence type="inferred from homology"/>
<feature type="compositionally biased region" description="Basic and acidic residues" evidence="16">
    <location>
        <begin position="481"/>
        <end position="493"/>
    </location>
</feature>
<dbReference type="GO" id="GO:0046872">
    <property type="term" value="F:metal ion binding"/>
    <property type="evidence" value="ECO:0007669"/>
    <property type="project" value="UniProtKB-KW"/>
</dbReference>
<evidence type="ECO:0000256" key="2">
    <source>
        <dbReference type="ARBA" id="ARBA00012928"/>
    </source>
</evidence>
<dbReference type="FunFam" id="3.40.50.1220:FF:000038">
    <property type="entry name" value="NAD-dependent protein deacetylase sirtuin-6 isoform X2"/>
    <property type="match status" value="1"/>
</dbReference>
<feature type="binding site" evidence="15">
    <location>
        <position position="230"/>
    </location>
    <ligand>
        <name>Zn(2+)</name>
        <dbReference type="ChEBI" id="CHEBI:29105"/>
    </ligand>
</feature>
<feature type="domain" description="Deacetylase sirtuin-type" evidence="17">
    <location>
        <begin position="84"/>
        <end position="331"/>
    </location>
</feature>
<keyword evidence="7" id="KW-0520">NAD</keyword>
<keyword evidence="18" id="KW-1185">Reference proteome</keyword>
<comment type="catalytic activity">
    <reaction evidence="14">
        <text>N(6)-glutaryl-L-lysyl-[protein] + NAD(+) + H2O = 2''-O-glutaryl-ADP-D-ribose + nicotinamide + L-lysyl-[protein]</text>
        <dbReference type="Rhea" id="RHEA:47664"/>
        <dbReference type="Rhea" id="RHEA-COMP:9752"/>
        <dbReference type="Rhea" id="RHEA-COMP:11875"/>
        <dbReference type="ChEBI" id="CHEBI:15377"/>
        <dbReference type="ChEBI" id="CHEBI:17154"/>
        <dbReference type="ChEBI" id="CHEBI:29969"/>
        <dbReference type="ChEBI" id="CHEBI:57540"/>
        <dbReference type="ChEBI" id="CHEBI:87828"/>
        <dbReference type="ChEBI" id="CHEBI:87829"/>
    </reaction>
    <physiologicalReaction direction="left-to-right" evidence="14">
        <dbReference type="Rhea" id="RHEA:47665"/>
    </physiologicalReaction>
</comment>
<evidence type="ECO:0000256" key="8">
    <source>
        <dbReference type="ARBA" id="ARBA00038170"/>
    </source>
</evidence>
<dbReference type="Proteomes" id="UP000515204">
    <property type="component" value="Unplaced"/>
</dbReference>
<feature type="active site" description="Proton acceptor" evidence="15">
    <location>
        <position position="189"/>
    </location>
</feature>
<dbReference type="GO" id="GO:0035861">
    <property type="term" value="C:site of double-strand break"/>
    <property type="evidence" value="ECO:0007669"/>
    <property type="project" value="UniProtKB-ARBA"/>
</dbReference>
<evidence type="ECO:0000256" key="13">
    <source>
        <dbReference type="ARBA" id="ARBA00051399"/>
    </source>
</evidence>
<gene>
    <name evidence="19" type="primary">LOC106743219</name>
</gene>
<accession>A0A6P3X293</accession>
<evidence type="ECO:0000256" key="14">
    <source>
        <dbReference type="ARBA" id="ARBA00052763"/>
    </source>
</evidence>
<dbReference type="InterPro" id="IPR026590">
    <property type="entry name" value="Ssirtuin_cat_dom"/>
</dbReference>
<dbReference type="InterPro" id="IPR003000">
    <property type="entry name" value="Sirtuin"/>
</dbReference>
<organism evidence="18 19">
    <name type="scientific">Dinoponera quadriceps</name>
    <name type="common">South American ant</name>
    <dbReference type="NCBI Taxonomy" id="609295"/>
    <lineage>
        <taxon>Eukaryota</taxon>
        <taxon>Metazoa</taxon>
        <taxon>Ecdysozoa</taxon>
        <taxon>Arthropoda</taxon>
        <taxon>Hexapoda</taxon>
        <taxon>Insecta</taxon>
        <taxon>Pterygota</taxon>
        <taxon>Neoptera</taxon>
        <taxon>Endopterygota</taxon>
        <taxon>Hymenoptera</taxon>
        <taxon>Apocrita</taxon>
        <taxon>Aculeata</taxon>
        <taxon>Formicoidea</taxon>
        <taxon>Formicidae</taxon>
        <taxon>Ponerinae</taxon>
        <taxon>Ponerini</taxon>
        <taxon>Dinoponera</taxon>
    </lineage>
</organism>
<sequence>MEETSNEKFLSRRRSAALKAFKVKDERVATLKKVAAILQKSEIERTAEETGILISCSDVVKEVNLRQEKRDKIKARLEEVEDAPEILEEKCMRLAAAISRATSLAVYTGAGISTAASIPDYRGTNGVWTRMQQGKDIGNHDLSQAEPTLTHMALYALYKARVLKHVVSQNCDGLHLRSGIPRNLLSEVHGNMYVEVCRACKPSREYWRLFDVTEKTARYQHHTGRLCHRCNSMLQDSIVHFGERGSLPWPINWNGATRAAKQADVILCLGSSLKVLKKYPWLWQMDKPVQKRASLYIVNLQWTPKDENAVLKINGKCDEVMRKVMSHLGLDIPQYNRTKDPIFFHAVKLQNGERLSTTQPCLEEPPIKKEPLSQSSDENVECTVRQTTDDKEEDCVSTVTTDTTTAYPAPFFTALPFLSMGLPFPPMYMYPQLTPVFYYPFIQIPNTPTEAPKPKPACSFCMEHEGSLSCLYYQRDGDITSNKTERKQEEEGTIHAPIASPKNPGWFGKGYRKGMKKKR</sequence>
<evidence type="ECO:0000256" key="4">
    <source>
        <dbReference type="ARBA" id="ARBA00022679"/>
    </source>
</evidence>
<dbReference type="PROSITE" id="PS50305">
    <property type="entry name" value="SIRTUIN"/>
    <property type="match status" value="1"/>
</dbReference>
<feature type="binding site" evidence="15">
    <location>
        <position position="200"/>
    </location>
    <ligand>
        <name>Zn(2+)</name>
        <dbReference type="ChEBI" id="CHEBI:29105"/>
    </ligand>
</feature>
<dbReference type="AlphaFoldDB" id="A0A6P3X293"/>
<dbReference type="RefSeq" id="XP_014472337.1">
    <property type="nucleotide sequence ID" value="XM_014616851.1"/>
</dbReference>
<evidence type="ECO:0000313" key="19">
    <source>
        <dbReference type="RefSeq" id="XP_014472337.1"/>
    </source>
</evidence>
<reference evidence="19" key="1">
    <citation type="submission" date="2025-08" db="UniProtKB">
        <authorList>
            <consortium name="RefSeq"/>
        </authorList>
    </citation>
    <scope>IDENTIFICATION</scope>
</reference>
<evidence type="ECO:0000256" key="7">
    <source>
        <dbReference type="ARBA" id="ARBA00023027"/>
    </source>
</evidence>
<dbReference type="FunFam" id="2.20.28.200:FF:000002">
    <property type="entry name" value="NAD-dependent deacetylase sirtuin-7"/>
    <property type="match status" value="1"/>
</dbReference>
<dbReference type="GO" id="GO:0000785">
    <property type="term" value="C:chromatin"/>
    <property type="evidence" value="ECO:0007669"/>
    <property type="project" value="TreeGrafter"/>
</dbReference>
<evidence type="ECO:0000256" key="15">
    <source>
        <dbReference type="PROSITE-ProRule" id="PRU00236"/>
    </source>
</evidence>
<dbReference type="InterPro" id="IPR029035">
    <property type="entry name" value="DHS-like_NAD/FAD-binding_dom"/>
</dbReference>
<keyword evidence="5 15" id="KW-0479">Metal-binding</keyword>
<dbReference type="KEGG" id="dqu:106743219"/>
<keyword evidence="3" id="KW-0597">Phosphoprotein</keyword>
<feature type="binding site" evidence="15">
    <location>
        <position position="227"/>
    </location>
    <ligand>
        <name>Zn(2+)</name>
        <dbReference type="ChEBI" id="CHEBI:29105"/>
    </ligand>
</feature>
<evidence type="ECO:0000256" key="16">
    <source>
        <dbReference type="SAM" id="MobiDB-lite"/>
    </source>
</evidence>
<evidence type="ECO:0000256" key="10">
    <source>
        <dbReference type="ARBA" id="ARBA00043038"/>
    </source>
</evidence>
<dbReference type="CDD" id="cd01410">
    <property type="entry name" value="SIRT7"/>
    <property type="match status" value="1"/>
</dbReference>
<comment type="similarity">
    <text evidence="8">Belongs to the sirtuin family. Class IV subfamily.</text>
</comment>
<evidence type="ECO:0000256" key="6">
    <source>
        <dbReference type="ARBA" id="ARBA00022833"/>
    </source>
</evidence>
<dbReference type="PANTHER" id="PTHR11085">
    <property type="entry name" value="NAD-DEPENDENT PROTEIN DEACYLASE SIRTUIN-5, MITOCHONDRIAL-RELATED"/>
    <property type="match status" value="1"/>
</dbReference>
<evidence type="ECO:0000256" key="9">
    <source>
        <dbReference type="ARBA" id="ARBA00041832"/>
    </source>
</evidence>
<comment type="catalytic activity">
    <reaction evidence="11">
        <text>N(6)-decanoyl-L-lysyl-[protein] + NAD(+) + H2O = 2''-O-decanoyl-ADP-D-ribose + nicotinamide + L-lysyl-[protein]</text>
        <dbReference type="Rhea" id="RHEA:70631"/>
        <dbReference type="Rhea" id="RHEA-COMP:9752"/>
        <dbReference type="Rhea" id="RHEA-COMP:17932"/>
        <dbReference type="ChEBI" id="CHEBI:15377"/>
        <dbReference type="ChEBI" id="CHEBI:17154"/>
        <dbReference type="ChEBI" id="CHEBI:29969"/>
        <dbReference type="ChEBI" id="CHEBI:57540"/>
        <dbReference type="ChEBI" id="CHEBI:143222"/>
        <dbReference type="ChEBI" id="CHEBI:189688"/>
    </reaction>
    <physiologicalReaction direction="left-to-right" evidence="11">
        <dbReference type="Rhea" id="RHEA:70632"/>
    </physiologicalReaction>
</comment>
<evidence type="ECO:0000313" key="18">
    <source>
        <dbReference type="Proteomes" id="UP000515204"/>
    </source>
</evidence>
<dbReference type="CTD" id="51547"/>
<dbReference type="Gene3D" id="2.20.28.200">
    <property type="match status" value="1"/>
</dbReference>
<dbReference type="GeneID" id="106743219"/>
<dbReference type="Pfam" id="PF02146">
    <property type="entry name" value="SIR2"/>
    <property type="match status" value="1"/>
</dbReference>
<comment type="catalytic activity">
    <reaction evidence="13">
        <text>N(6)-propanoyl-L-lysyl-[protein] + NAD(+) + H2O = 3''-O-propanoyl-ADP-D-ribose + nicotinamide + L-lysyl-[protein]</text>
        <dbReference type="Rhea" id="RHEA:23500"/>
        <dbReference type="Rhea" id="RHEA-COMP:9752"/>
        <dbReference type="Rhea" id="RHEA-COMP:13758"/>
        <dbReference type="ChEBI" id="CHEBI:15377"/>
        <dbReference type="ChEBI" id="CHEBI:17154"/>
        <dbReference type="ChEBI" id="CHEBI:29969"/>
        <dbReference type="ChEBI" id="CHEBI:57540"/>
        <dbReference type="ChEBI" id="CHEBI:138019"/>
        <dbReference type="ChEBI" id="CHEBI:145015"/>
    </reaction>
    <physiologicalReaction direction="left-to-right" evidence="13">
        <dbReference type="Rhea" id="RHEA:23501"/>
    </physiologicalReaction>
</comment>
<evidence type="ECO:0000256" key="11">
    <source>
        <dbReference type="ARBA" id="ARBA00050237"/>
    </source>
</evidence>
<comment type="cofactor">
    <cofactor evidence="1">
        <name>Zn(2+)</name>
        <dbReference type="ChEBI" id="CHEBI:29105"/>
    </cofactor>
</comment>
<evidence type="ECO:0000259" key="17">
    <source>
        <dbReference type="PROSITE" id="PS50305"/>
    </source>
</evidence>
<feature type="region of interest" description="Disordered" evidence="16">
    <location>
        <begin position="481"/>
        <end position="519"/>
    </location>
</feature>
<dbReference type="EC" id="2.3.1.286" evidence="2"/>
<evidence type="ECO:0000256" key="12">
    <source>
        <dbReference type="ARBA" id="ARBA00051105"/>
    </source>
</evidence>
<dbReference type="GO" id="GO:0010468">
    <property type="term" value="P:regulation of gene expression"/>
    <property type="evidence" value="ECO:0007669"/>
    <property type="project" value="UniProtKB-ARBA"/>
</dbReference>
<keyword evidence="4" id="KW-0808">Transferase</keyword>
<evidence type="ECO:0000256" key="1">
    <source>
        <dbReference type="ARBA" id="ARBA00001947"/>
    </source>
</evidence>
<protein>
    <recommendedName>
        <fullName evidence="2">protein acetyllysine N-acetyltransferase</fullName>
        <ecNumber evidence="2">2.3.1.286</ecNumber>
    </recommendedName>
    <alternativeName>
        <fullName evidence="10">Regulatory protein SIR2 homolog 7</fullName>
    </alternativeName>
    <alternativeName>
        <fullName evidence="9">SIR2-like protein 7</fullName>
    </alternativeName>
</protein>
<dbReference type="GO" id="GO:0070403">
    <property type="term" value="F:NAD+ binding"/>
    <property type="evidence" value="ECO:0007669"/>
    <property type="project" value="InterPro"/>
</dbReference>
<dbReference type="InterPro" id="IPR050134">
    <property type="entry name" value="NAD-dep_sirtuin_deacylases"/>
</dbReference>
<feature type="compositionally biased region" description="Basic residues" evidence="16">
    <location>
        <begin position="510"/>
        <end position="519"/>
    </location>
</feature>
<feature type="binding site" evidence="15">
    <location>
        <position position="197"/>
    </location>
    <ligand>
        <name>Zn(2+)</name>
        <dbReference type="ChEBI" id="CHEBI:29105"/>
    </ligand>
</feature>
<comment type="catalytic activity">
    <reaction evidence="12">
        <text>N(6)-succinyl-L-lysyl-[protein] + NAD(+) + H2O = 2''-O-succinyl-ADP-D-ribose + nicotinamide + L-lysyl-[protein]</text>
        <dbReference type="Rhea" id="RHEA:47668"/>
        <dbReference type="Rhea" id="RHEA-COMP:9752"/>
        <dbReference type="Rhea" id="RHEA-COMP:11877"/>
        <dbReference type="ChEBI" id="CHEBI:15377"/>
        <dbReference type="ChEBI" id="CHEBI:17154"/>
        <dbReference type="ChEBI" id="CHEBI:29969"/>
        <dbReference type="ChEBI" id="CHEBI:57540"/>
        <dbReference type="ChEBI" id="CHEBI:87830"/>
        <dbReference type="ChEBI" id="CHEBI:87832"/>
    </reaction>
    <physiologicalReaction direction="left-to-right" evidence="12">
        <dbReference type="Rhea" id="RHEA:47669"/>
    </physiologicalReaction>
</comment>
<dbReference type="OrthoDB" id="2919105at2759"/>
<dbReference type="GO" id="GO:0140861">
    <property type="term" value="P:DNA repair-dependent chromatin remodeling"/>
    <property type="evidence" value="ECO:0007669"/>
    <property type="project" value="UniProtKB-ARBA"/>
</dbReference>
<dbReference type="GO" id="GO:0097372">
    <property type="term" value="F:histone H3K18 deacetylase activity, NAD-dependent"/>
    <property type="evidence" value="ECO:0007669"/>
    <property type="project" value="TreeGrafter"/>
</dbReference>
<evidence type="ECO:0000256" key="5">
    <source>
        <dbReference type="ARBA" id="ARBA00022723"/>
    </source>
</evidence>